<dbReference type="PANTHER" id="PTHR15608:SF0">
    <property type="entry name" value="HIV TAT-SPECIFIC FACTOR 1"/>
    <property type="match status" value="1"/>
</dbReference>
<dbReference type="GO" id="GO:0005684">
    <property type="term" value="C:U2-type spliceosomal complex"/>
    <property type="evidence" value="ECO:0007669"/>
    <property type="project" value="TreeGrafter"/>
</dbReference>
<reference evidence="1" key="1">
    <citation type="submission" date="2021-05" db="EMBL/GenBank/DDBJ databases">
        <title>A free-living protist that lacks canonical eukaryotic 1 DNA replication and segregation systems.</title>
        <authorList>
            <person name="Salas-Leiva D.E."/>
            <person name="Tromer E.C."/>
            <person name="Curtis B.A."/>
            <person name="Jerlstrom-Hultqvist J."/>
            <person name="Kolisko M."/>
            <person name="Yi Z."/>
            <person name="Salas-Leiva J.S."/>
            <person name="Gallot-Lavallee L."/>
            <person name="Kops G.J.P.L."/>
            <person name="Archibald J.M."/>
            <person name="Simpson A.G.B."/>
            <person name="Roger A.J."/>
        </authorList>
    </citation>
    <scope>NUCLEOTIDE SEQUENCE</scope>
    <source>
        <strain evidence="1">BICM</strain>
    </source>
</reference>
<protein>
    <submittedName>
        <fullName evidence="1">Splicing factor U2AF-associated protein</fullName>
    </submittedName>
</protein>
<evidence type="ECO:0000313" key="1">
    <source>
        <dbReference type="EMBL" id="KAG9393162.1"/>
    </source>
</evidence>
<name>A0A8J6BA67_9EUKA</name>
<dbReference type="InterPro" id="IPR034393">
    <property type="entry name" value="TatSF1-like"/>
</dbReference>
<dbReference type="EMBL" id="JAHDYR010000025">
    <property type="protein sequence ID" value="KAG9393162.1"/>
    <property type="molecule type" value="Genomic_DNA"/>
</dbReference>
<proteinExistence type="predicted"/>
<comment type="caution">
    <text evidence="1">The sequence shown here is derived from an EMBL/GenBank/DDBJ whole genome shotgun (WGS) entry which is preliminary data.</text>
</comment>
<accession>A0A8J6BA67</accession>
<sequence>MSCIVIENIPRGTQLRTIIQFVRDAGPIRQFHKSQEPMISLSYPDSDSEGDISAVIAFLHELSAEQATDHGILDGAPMVPGGPRMKVRRAADSDLPRLFTDEIGKGEAKAEEKRSKALATQRRKTDWTGDDEDIAGFVPHTVVVRGAYAPDEMAIDVKKRVREAAMKFGRVDSVKAPESADQVILVRYMPVPGNQDAAVGAARGFMVAVETGQVDAVGEDACAYLWDGEETFEA</sequence>
<organism evidence="1 2">
    <name type="scientific">Carpediemonas membranifera</name>
    <dbReference type="NCBI Taxonomy" id="201153"/>
    <lineage>
        <taxon>Eukaryota</taxon>
        <taxon>Metamonada</taxon>
        <taxon>Carpediemonas-like organisms</taxon>
        <taxon>Carpediemonas</taxon>
    </lineage>
</organism>
<dbReference type="AlphaFoldDB" id="A0A8J6BA67"/>
<keyword evidence="2" id="KW-1185">Reference proteome</keyword>
<dbReference type="GO" id="GO:0005686">
    <property type="term" value="C:U2 snRNP"/>
    <property type="evidence" value="ECO:0007669"/>
    <property type="project" value="TreeGrafter"/>
</dbReference>
<evidence type="ECO:0000313" key="2">
    <source>
        <dbReference type="Proteomes" id="UP000717585"/>
    </source>
</evidence>
<dbReference type="PANTHER" id="PTHR15608">
    <property type="entry name" value="SPLICING FACTOR U2AF-ASSOCIATED PROTEIN 2"/>
    <property type="match status" value="1"/>
</dbReference>
<dbReference type="Proteomes" id="UP000717585">
    <property type="component" value="Unassembled WGS sequence"/>
</dbReference>
<gene>
    <name evidence="1" type="ORF">J8273_3291</name>
</gene>
<dbReference type="GO" id="GO:0003723">
    <property type="term" value="F:RNA binding"/>
    <property type="evidence" value="ECO:0007669"/>
    <property type="project" value="TreeGrafter"/>
</dbReference>